<reference evidence="1 2" key="1">
    <citation type="submission" date="2018-03" db="EMBL/GenBank/DDBJ databases">
        <authorList>
            <person name="Guldener U."/>
        </authorList>
    </citation>
    <scope>NUCLEOTIDE SEQUENCE [LARGE SCALE GENOMIC DNA]</scope>
    <source>
        <strain evidence="1 2">NBRC100155</strain>
    </source>
</reference>
<accession>A0A5C3EHT9</accession>
<sequence length="100" mass="10916">MFEGALKLAVEEICVNWKVCYFSASRARVKPVLLISLCDLASASAFACTTVQDPPPLAPTNTVSLFPRSKTASIFESEASTLSAQIEHKEMKAACLMLYR</sequence>
<name>A0A5C3EHT9_9BASI</name>
<proteinExistence type="predicted"/>
<organism evidence="1 2">
    <name type="scientific">Ustilago trichophora</name>
    <dbReference type="NCBI Taxonomy" id="86804"/>
    <lineage>
        <taxon>Eukaryota</taxon>
        <taxon>Fungi</taxon>
        <taxon>Dikarya</taxon>
        <taxon>Basidiomycota</taxon>
        <taxon>Ustilaginomycotina</taxon>
        <taxon>Ustilaginomycetes</taxon>
        <taxon>Ustilaginales</taxon>
        <taxon>Ustilaginaceae</taxon>
        <taxon>Ustilago</taxon>
    </lineage>
</organism>
<keyword evidence="2" id="KW-1185">Reference proteome</keyword>
<gene>
    <name evidence="1" type="ORF">UTRI_05457</name>
</gene>
<evidence type="ECO:0000313" key="2">
    <source>
        <dbReference type="Proteomes" id="UP000324022"/>
    </source>
</evidence>
<dbReference type="EMBL" id="OOIN01000029">
    <property type="protein sequence ID" value="SPO29635.1"/>
    <property type="molecule type" value="Genomic_DNA"/>
</dbReference>
<evidence type="ECO:0000313" key="1">
    <source>
        <dbReference type="EMBL" id="SPO29635.1"/>
    </source>
</evidence>
<protein>
    <submittedName>
        <fullName evidence="1">Uncharacterized protein</fullName>
    </submittedName>
</protein>
<dbReference type="Proteomes" id="UP000324022">
    <property type="component" value="Unassembled WGS sequence"/>
</dbReference>
<dbReference type="AlphaFoldDB" id="A0A5C3EHT9"/>